<organism evidence="2">
    <name type="scientific">marine sediment metagenome</name>
    <dbReference type="NCBI Taxonomy" id="412755"/>
    <lineage>
        <taxon>unclassified sequences</taxon>
        <taxon>metagenomes</taxon>
        <taxon>ecological metagenomes</taxon>
    </lineage>
</organism>
<dbReference type="EMBL" id="LAZR01040740">
    <property type="protein sequence ID" value="KKL13739.1"/>
    <property type="molecule type" value="Genomic_DNA"/>
</dbReference>
<name>A0A0F9AVY1_9ZZZZ</name>
<gene>
    <name evidence="2" type="ORF">LCGC14_2522730</name>
</gene>
<feature type="region of interest" description="Disordered" evidence="1">
    <location>
        <begin position="114"/>
        <end position="143"/>
    </location>
</feature>
<dbReference type="AlphaFoldDB" id="A0A0F9AVY1"/>
<accession>A0A0F9AVY1</accession>
<reference evidence="2" key="1">
    <citation type="journal article" date="2015" name="Nature">
        <title>Complex archaea that bridge the gap between prokaryotes and eukaryotes.</title>
        <authorList>
            <person name="Spang A."/>
            <person name="Saw J.H."/>
            <person name="Jorgensen S.L."/>
            <person name="Zaremba-Niedzwiedzka K."/>
            <person name="Martijn J."/>
            <person name="Lind A.E."/>
            <person name="van Eijk R."/>
            <person name="Schleper C."/>
            <person name="Guy L."/>
            <person name="Ettema T.J."/>
        </authorList>
    </citation>
    <scope>NUCLEOTIDE SEQUENCE</scope>
</reference>
<feature type="compositionally biased region" description="Acidic residues" evidence="1">
    <location>
        <begin position="134"/>
        <end position="143"/>
    </location>
</feature>
<evidence type="ECO:0000313" key="2">
    <source>
        <dbReference type="EMBL" id="KKL13739.1"/>
    </source>
</evidence>
<sequence>MAYADLDDVQGLIAKWPIGTTTTPTMTQATAIINDVSFEIDAALSANGIAVPVTTPAWFVSWLSLANQYGAAAAILKSMFPGATGPDETPAYAFWESRYQKALKGIKDGSLIPPGQANEATVAPSTYLTRNPDTEEDLGDIAE</sequence>
<proteinExistence type="predicted"/>
<protein>
    <submittedName>
        <fullName evidence="2">Uncharacterized protein</fullName>
    </submittedName>
</protein>
<evidence type="ECO:0000256" key="1">
    <source>
        <dbReference type="SAM" id="MobiDB-lite"/>
    </source>
</evidence>
<feature type="non-terminal residue" evidence="2">
    <location>
        <position position="143"/>
    </location>
</feature>
<comment type="caution">
    <text evidence="2">The sequence shown here is derived from an EMBL/GenBank/DDBJ whole genome shotgun (WGS) entry which is preliminary data.</text>
</comment>